<accession>A0A9X2IG02</accession>
<organism evidence="2 3">
    <name type="scientific">Nocardioides bruguierae</name>
    <dbReference type="NCBI Taxonomy" id="2945102"/>
    <lineage>
        <taxon>Bacteria</taxon>
        <taxon>Bacillati</taxon>
        <taxon>Actinomycetota</taxon>
        <taxon>Actinomycetes</taxon>
        <taxon>Propionibacteriales</taxon>
        <taxon>Nocardioidaceae</taxon>
        <taxon>Nocardioides</taxon>
    </lineage>
</organism>
<keyword evidence="3" id="KW-1185">Reference proteome</keyword>
<dbReference type="Pfam" id="PF06993">
    <property type="entry name" value="DUF1304"/>
    <property type="match status" value="1"/>
</dbReference>
<dbReference type="PANTHER" id="PTHR38446:SF1">
    <property type="entry name" value="BLL0914 PROTEIN"/>
    <property type="match status" value="1"/>
</dbReference>
<dbReference type="Proteomes" id="UP001139485">
    <property type="component" value="Unassembled WGS sequence"/>
</dbReference>
<keyword evidence="1" id="KW-1133">Transmembrane helix</keyword>
<dbReference type="InterPro" id="IPR009732">
    <property type="entry name" value="DUF1304"/>
</dbReference>
<feature type="transmembrane region" description="Helical" evidence="1">
    <location>
        <begin position="44"/>
        <end position="68"/>
    </location>
</feature>
<feature type="transmembrane region" description="Helical" evidence="1">
    <location>
        <begin position="98"/>
        <end position="116"/>
    </location>
</feature>
<keyword evidence="1" id="KW-0812">Transmembrane</keyword>
<gene>
    <name evidence="2" type="ORF">M8330_18935</name>
</gene>
<comment type="caution">
    <text evidence="2">The sequence shown here is derived from an EMBL/GenBank/DDBJ whole genome shotgun (WGS) entry which is preliminary data.</text>
</comment>
<proteinExistence type="predicted"/>
<sequence length="117" mass="12227">MTILAGVACGLLALLHVGFAYLEAVLWATPTGRRIFGTDVEFAQASRVLAANQGLYNLFLAAGLVWGALSTRTEVQVFFAACVLVAGAVGALTVSRRILWVQAVPGLVTLVLALLAV</sequence>
<evidence type="ECO:0000256" key="1">
    <source>
        <dbReference type="SAM" id="Phobius"/>
    </source>
</evidence>
<dbReference type="AlphaFoldDB" id="A0A9X2IG02"/>
<dbReference type="PANTHER" id="PTHR38446">
    <property type="entry name" value="BLL0914 PROTEIN"/>
    <property type="match status" value="1"/>
</dbReference>
<evidence type="ECO:0000313" key="2">
    <source>
        <dbReference type="EMBL" id="MCM0622371.1"/>
    </source>
</evidence>
<reference evidence="2" key="1">
    <citation type="submission" date="2022-05" db="EMBL/GenBank/DDBJ databases">
        <authorList>
            <person name="Tuo L."/>
        </authorList>
    </citation>
    <scope>NUCLEOTIDE SEQUENCE</scope>
    <source>
        <strain evidence="2">BSK12Z-4</strain>
    </source>
</reference>
<evidence type="ECO:0000313" key="3">
    <source>
        <dbReference type="Proteomes" id="UP001139485"/>
    </source>
</evidence>
<protein>
    <submittedName>
        <fullName evidence="2">DUF1304 domain-containing protein</fullName>
    </submittedName>
</protein>
<dbReference type="RefSeq" id="WP_250828590.1">
    <property type="nucleotide sequence ID" value="NZ_JAMOIL010000033.1"/>
</dbReference>
<feature type="transmembrane region" description="Helical" evidence="1">
    <location>
        <begin position="75"/>
        <end position="92"/>
    </location>
</feature>
<name>A0A9X2IG02_9ACTN</name>
<dbReference type="EMBL" id="JAMOIL010000033">
    <property type="protein sequence ID" value="MCM0622371.1"/>
    <property type="molecule type" value="Genomic_DNA"/>
</dbReference>
<keyword evidence="1" id="KW-0472">Membrane</keyword>